<feature type="compositionally biased region" description="Basic and acidic residues" evidence="1">
    <location>
        <begin position="392"/>
        <end position="401"/>
    </location>
</feature>
<evidence type="ECO:0000259" key="2">
    <source>
        <dbReference type="Pfam" id="PF12756"/>
    </source>
</evidence>
<reference evidence="3 4" key="1">
    <citation type="journal article" date="2024" name="Microbiol. Resour. Announc.">
        <title>Genome annotations for the ascomycete fungi Trichoderma harzianum, Trichoderma aggressivum, and Purpureocillium lilacinum.</title>
        <authorList>
            <person name="Beijen E.P.W."/>
            <person name="Ohm R.A."/>
        </authorList>
    </citation>
    <scope>NUCLEOTIDE SEQUENCE [LARGE SCALE GENOMIC DNA]</scope>
    <source>
        <strain evidence="3 4">CBS 150709</strain>
    </source>
</reference>
<feature type="compositionally biased region" description="Acidic residues" evidence="1">
    <location>
        <begin position="123"/>
        <end position="149"/>
    </location>
</feature>
<evidence type="ECO:0000313" key="3">
    <source>
        <dbReference type="EMBL" id="KAK4078449.1"/>
    </source>
</evidence>
<feature type="compositionally biased region" description="Polar residues" evidence="1">
    <location>
        <begin position="405"/>
        <end position="424"/>
    </location>
</feature>
<feature type="region of interest" description="Disordered" evidence="1">
    <location>
        <begin position="482"/>
        <end position="522"/>
    </location>
</feature>
<gene>
    <name evidence="3" type="ORF">Purlil1_11967</name>
</gene>
<evidence type="ECO:0000313" key="4">
    <source>
        <dbReference type="Proteomes" id="UP001287286"/>
    </source>
</evidence>
<feature type="compositionally biased region" description="Basic and acidic residues" evidence="1">
    <location>
        <begin position="283"/>
        <end position="305"/>
    </location>
</feature>
<dbReference type="InterPro" id="IPR041661">
    <property type="entry name" value="ZN622/Rei1/Reh1_Znf-C2H2"/>
</dbReference>
<sequence>MTIPDLTGLDTHDTTTTTTTTTPTLGQQQQQTGMTDVQVAAPAEGVAVDQPRLAVAQAPSFCRLCNVELRGAQTWRAHVKSDGHVYKLQLKVAEPGSVVASPPSPSPDTKQEKPARAQRRVEIDEEEEEDDEEKDVDVEDDEDEDEEAPIPDFIPGECLFCMHPSPDLDANLAHMSTAHGFAVPFQDFLAVDLETVVGYLHFVICGYRECISCGARKASVEGARQHMLARGHCRFDVSPDTEEFYEMPSLPDTVEQMQRRQRGDESGAVPVRLPSGKLVAQRRNPDVQEPRAPRRQTTPDRERDSLPQPSRTSAATAASSSSTAAAPSESREVAQRGGASGGNGQLVRSNEAILAAQLSRLRIAGDRAQHKIEARKRRWVDRRNNLTKSKHFRIDAGDSRFGKGHSSSVPRESQLPTSPNRQPTVTRYKLATWKSGQPCRGEPTARAWLAAPRVQSVHPSRPTRLSMHRLCRAAAAAAAAATHSHTHTHGPCVHPADGSLKHSSIARSGPPSRLSRQRDAHVPSRGFCKVARGIPIRNDPKLALADLKGDSSHATVGHEIDGLRRSPAARAWTDMPAAIFTC</sequence>
<accession>A0ABR0BI51</accession>
<dbReference type="PANTHER" id="PTHR13182:SF8">
    <property type="entry name" value="CYTOPLASMIC 60S SUBUNIT BIOGENESIS FACTOR ZNF622"/>
    <property type="match status" value="1"/>
</dbReference>
<proteinExistence type="predicted"/>
<dbReference type="InterPro" id="IPR040025">
    <property type="entry name" value="Znf622/Rei1/Reh1"/>
</dbReference>
<dbReference type="PANTHER" id="PTHR13182">
    <property type="entry name" value="ZINC FINGER PROTEIN 622"/>
    <property type="match status" value="1"/>
</dbReference>
<dbReference type="Proteomes" id="UP001287286">
    <property type="component" value="Unassembled WGS sequence"/>
</dbReference>
<dbReference type="InterPro" id="IPR036236">
    <property type="entry name" value="Znf_C2H2_sf"/>
</dbReference>
<feature type="compositionally biased region" description="Basic and acidic residues" evidence="1">
    <location>
        <begin position="109"/>
        <end position="122"/>
    </location>
</feature>
<organism evidence="3 4">
    <name type="scientific">Purpureocillium lilacinum</name>
    <name type="common">Paecilomyces lilacinus</name>
    <dbReference type="NCBI Taxonomy" id="33203"/>
    <lineage>
        <taxon>Eukaryota</taxon>
        <taxon>Fungi</taxon>
        <taxon>Dikarya</taxon>
        <taxon>Ascomycota</taxon>
        <taxon>Pezizomycotina</taxon>
        <taxon>Sordariomycetes</taxon>
        <taxon>Hypocreomycetidae</taxon>
        <taxon>Hypocreales</taxon>
        <taxon>Ophiocordycipitaceae</taxon>
        <taxon>Purpureocillium</taxon>
    </lineage>
</organism>
<comment type="caution">
    <text evidence="3">The sequence shown here is derived from an EMBL/GenBank/DDBJ whole genome shotgun (WGS) entry which is preliminary data.</text>
</comment>
<dbReference type="EMBL" id="JAWRVI010000083">
    <property type="protein sequence ID" value="KAK4078449.1"/>
    <property type="molecule type" value="Genomic_DNA"/>
</dbReference>
<feature type="region of interest" description="Disordered" evidence="1">
    <location>
        <begin position="96"/>
        <end position="149"/>
    </location>
</feature>
<dbReference type="Pfam" id="PF12756">
    <property type="entry name" value="zf-C2H2_2"/>
    <property type="match status" value="1"/>
</dbReference>
<feature type="region of interest" description="Disordered" evidence="1">
    <location>
        <begin position="390"/>
        <end position="424"/>
    </location>
</feature>
<feature type="compositionally biased region" description="Low complexity" evidence="1">
    <location>
        <begin position="309"/>
        <end position="328"/>
    </location>
</feature>
<dbReference type="SUPFAM" id="SSF57667">
    <property type="entry name" value="beta-beta-alpha zinc fingers"/>
    <property type="match status" value="2"/>
</dbReference>
<evidence type="ECO:0000256" key="1">
    <source>
        <dbReference type="SAM" id="MobiDB-lite"/>
    </source>
</evidence>
<keyword evidence="4" id="KW-1185">Reference proteome</keyword>
<feature type="region of interest" description="Disordered" evidence="1">
    <location>
        <begin position="248"/>
        <end position="345"/>
    </location>
</feature>
<feature type="domain" description="ZN622/Rei1/Reh1 zinc finger C2H2-type" evidence="2">
    <location>
        <begin position="157"/>
        <end position="247"/>
    </location>
</feature>
<name>A0ABR0BI51_PURLI</name>
<feature type="region of interest" description="Disordered" evidence="1">
    <location>
        <begin position="1"/>
        <end position="33"/>
    </location>
</feature>
<protein>
    <submittedName>
        <fullName evidence="3">Transcriptional regulator family: C2H2 zinc finger</fullName>
    </submittedName>
</protein>